<accession>A0A8T1MMQ4</accession>
<organism evidence="1 2">
    <name type="scientific">Clonorchis sinensis</name>
    <name type="common">Chinese liver fluke</name>
    <dbReference type="NCBI Taxonomy" id="79923"/>
    <lineage>
        <taxon>Eukaryota</taxon>
        <taxon>Metazoa</taxon>
        <taxon>Spiralia</taxon>
        <taxon>Lophotrochozoa</taxon>
        <taxon>Platyhelminthes</taxon>
        <taxon>Trematoda</taxon>
        <taxon>Digenea</taxon>
        <taxon>Opisthorchiida</taxon>
        <taxon>Opisthorchiata</taxon>
        <taxon>Opisthorchiidae</taxon>
        <taxon>Clonorchis</taxon>
    </lineage>
</organism>
<reference evidence="1 2" key="2">
    <citation type="journal article" date="2021" name="Genomics">
        <title>High-quality reference genome for Clonorchis sinensis.</title>
        <authorList>
            <person name="Young N.D."/>
            <person name="Stroehlein A.J."/>
            <person name="Kinkar L."/>
            <person name="Wang T."/>
            <person name="Sohn W.M."/>
            <person name="Chang B.C.H."/>
            <person name="Kaur P."/>
            <person name="Weisz D."/>
            <person name="Dudchenko O."/>
            <person name="Aiden E.L."/>
            <person name="Korhonen P.K."/>
            <person name="Gasser R.B."/>
        </authorList>
    </citation>
    <scope>NUCLEOTIDE SEQUENCE [LARGE SCALE GENOMIC DNA]</scope>
    <source>
        <strain evidence="1">Cs-k2</strain>
    </source>
</reference>
<comment type="caution">
    <text evidence="1">The sequence shown here is derived from an EMBL/GenBank/DDBJ whole genome shotgun (WGS) entry which is preliminary data.</text>
</comment>
<dbReference type="AlphaFoldDB" id="A0A8T1MMQ4"/>
<evidence type="ECO:0000313" key="1">
    <source>
        <dbReference type="EMBL" id="KAG5450360.1"/>
    </source>
</evidence>
<reference evidence="1 2" key="1">
    <citation type="journal article" date="2018" name="Biotechnol. Adv.">
        <title>Improved genomic resources and new bioinformatic workflow for the carcinogenic parasite Clonorchis sinensis: Biotechnological implications.</title>
        <authorList>
            <person name="Wang D."/>
            <person name="Korhonen P.K."/>
            <person name="Gasser R.B."/>
            <person name="Young N.D."/>
        </authorList>
    </citation>
    <scope>NUCLEOTIDE SEQUENCE [LARGE SCALE GENOMIC DNA]</scope>
    <source>
        <strain evidence="1">Cs-k2</strain>
    </source>
</reference>
<dbReference type="EMBL" id="NIRI02000042">
    <property type="protein sequence ID" value="KAG5450360.1"/>
    <property type="molecule type" value="Genomic_DNA"/>
</dbReference>
<sequence>MWLLTLTVPYPTLGMFRVVRVYATNACRVAQRSNFQGYRFDLYDNCVYWFAIPLLGMCRIWSPCTTRQLVVSSAGKSNASVDVILLSHQNSRLCRTGCVPRNFVTQS</sequence>
<keyword evidence="2" id="KW-1185">Reference proteome</keyword>
<evidence type="ECO:0000313" key="2">
    <source>
        <dbReference type="Proteomes" id="UP000286415"/>
    </source>
</evidence>
<protein>
    <submittedName>
        <fullName evidence="1">Uncharacterized protein</fullName>
    </submittedName>
</protein>
<gene>
    <name evidence="1" type="ORF">CSKR_201179</name>
</gene>
<dbReference type="Proteomes" id="UP000286415">
    <property type="component" value="Unassembled WGS sequence"/>
</dbReference>
<proteinExistence type="predicted"/>
<name>A0A8T1MMQ4_CLOSI</name>